<dbReference type="EMBL" id="ACCG02000012">
    <property type="protein sequence ID" value="EFE88857.1"/>
    <property type="molecule type" value="Genomic_DNA"/>
</dbReference>
<sequence length="40" mass="4645">MSPPEHFMNQSQSANPPISPQERQNIKENRSEKHHGPHLE</sequence>
<dbReference type="HOGENOM" id="CLU_3285628_0_0_11"/>
<reference evidence="2 3" key="1">
    <citation type="submission" date="2010-02" db="EMBL/GenBank/DDBJ databases">
        <authorList>
            <person name="Weinstock G."/>
            <person name="Sodergren E."/>
            <person name="Clifton S."/>
            <person name="Fulton L."/>
            <person name="Fulton B."/>
            <person name="Courtney L."/>
            <person name="Fronick C."/>
            <person name="Harrison M."/>
            <person name="Strong C."/>
            <person name="Farmer C."/>
            <person name="Delahaunty K."/>
            <person name="Markovic C."/>
            <person name="Hall O."/>
            <person name="Minx P."/>
            <person name="Tomlinson C."/>
            <person name="Mitreva M."/>
            <person name="Nelson J."/>
            <person name="Hou S."/>
            <person name="Wollam A."/>
            <person name="Pepin K.H."/>
            <person name="Johnson M."/>
            <person name="Bhonagiri V."/>
            <person name="Zhang X."/>
            <person name="Suruliraj S."/>
            <person name="Warren W."/>
            <person name="Chinwalla A."/>
            <person name="Mardis E.R."/>
            <person name="Wilson R.K."/>
        </authorList>
    </citation>
    <scope>NUCLEOTIDE SEQUENCE [LARGE SCALE GENOMIC DNA]</scope>
    <source>
        <strain evidence="2 3">DSM 20213</strain>
    </source>
</reference>
<dbReference type="Proteomes" id="UP000003191">
    <property type="component" value="Unassembled WGS sequence"/>
</dbReference>
<keyword evidence="3" id="KW-1185">Reference proteome</keyword>
<comment type="caution">
    <text evidence="2">The sequence shown here is derived from an EMBL/GenBank/DDBJ whole genome shotgun (WGS) entry which is preliminary data.</text>
</comment>
<protein>
    <submittedName>
        <fullName evidence="2">Uncharacterized protein</fullName>
    </submittedName>
</protein>
<evidence type="ECO:0000256" key="1">
    <source>
        <dbReference type="SAM" id="MobiDB-lite"/>
    </source>
</evidence>
<evidence type="ECO:0000313" key="2">
    <source>
        <dbReference type="EMBL" id="EFE88857.1"/>
    </source>
</evidence>
<dbReference type="AlphaFoldDB" id="D4BRL1"/>
<evidence type="ECO:0000313" key="3">
    <source>
        <dbReference type="Proteomes" id="UP000003191"/>
    </source>
</evidence>
<organism evidence="2 3">
    <name type="scientific">Bifidobacterium breve DSM 20213 = JCM 1192</name>
    <dbReference type="NCBI Taxonomy" id="518634"/>
    <lineage>
        <taxon>Bacteria</taxon>
        <taxon>Bacillati</taxon>
        <taxon>Actinomycetota</taxon>
        <taxon>Actinomycetes</taxon>
        <taxon>Bifidobacteriales</taxon>
        <taxon>Bifidobacteriaceae</taxon>
        <taxon>Bifidobacterium</taxon>
    </lineage>
</organism>
<accession>D4BRL1</accession>
<name>D4BRL1_BIFBR</name>
<gene>
    <name evidence="2" type="ORF">BIFBRE_04748</name>
</gene>
<feature type="region of interest" description="Disordered" evidence="1">
    <location>
        <begin position="1"/>
        <end position="40"/>
    </location>
</feature>
<proteinExistence type="predicted"/>